<organism evidence="3 4">
    <name type="scientific">Nonomuraea terrae</name>
    <dbReference type="NCBI Taxonomy" id="2530383"/>
    <lineage>
        <taxon>Bacteria</taxon>
        <taxon>Bacillati</taxon>
        <taxon>Actinomycetota</taxon>
        <taxon>Actinomycetes</taxon>
        <taxon>Streptosporangiales</taxon>
        <taxon>Streptosporangiaceae</taxon>
        <taxon>Nonomuraea</taxon>
    </lineage>
</organism>
<feature type="signal peptide" evidence="2">
    <location>
        <begin position="1"/>
        <end position="21"/>
    </location>
</feature>
<evidence type="ECO:0000256" key="1">
    <source>
        <dbReference type="SAM" id="Phobius"/>
    </source>
</evidence>
<gene>
    <name evidence="3" type="ORF">E1286_10800</name>
</gene>
<comment type="caution">
    <text evidence="3">The sequence shown here is derived from an EMBL/GenBank/DDBJ whole genome shotgun (WGS) entry which is preliminary data.</text>
</comment>
<keyword evidence="1" id="KW-0472">Membrane</keyword>
<dbReference type="OrthoDB" id="3543267at2"/>
<keyword evidence="1" id="KW-0812">Transmembrane</keyword>
<sequence length="160" mass="16370">MFVACAAAGVFVLPGGGVAGAAPTRTFASGESVTVPVDPADKPAVYIASDTPITYECSITGQARLARTTGTEAVTSDGVVWQQFLVINAPARGEYRLTCVDDEQAAVRYGVGRDLLSTPGGVSGLLPVLVPAAGLLVAVAGTVFVLIRRNITRKHLAVTG</sequence>
<keyword evidence="4" id="KW-1185">Reference proteome</keyword>
<proteinExistence type="predicted"/>
<feature type="transmembrane region" description="Helical" evidence="1">
    <location>
        <begin position="125"/>
        <end position="147"/>
    </location>
</feature>
<keyword evidence="1" id="KW-1133">Transmembrane helix</keyword>
<accession>A0A4V2YMP8</accession>
<dbReference type="RefSeq" id="WP_132611263.1">
    <property type="nucleotide sequence ID" value="NZ_SMKQ01000021.1"/>
</dbReference>
<evidence type="ECO:0000313" key="4">
    <source>
        <dbReference type="Proteomes" id="UP000295302"/>
    </source>
</evidence>
<protein>
    <submittedName>
        <fullName evidence="3">Uncharacterized protein</fullName>
    </submittedName>
</protein>
<name>A0A4V2YMP8_9ACTN</name>
<dbReference type="Proteomes" id="UP000295302">
    <property type="component" value="Unassembled WGS sequence"/>
</dbReference>
<keyword evidence="2" id="KW-0732">Signal</keyword>
<evidence type="ECO:0000313" key="3">
    <source>
        <dbReference type="EMBL" id="TDD51337.1"/>
    </source>
</evidence>
<feature type="chain" id="PRO_5020947933" evidence="2">
    <location>
        <begin position="22"/>
        <end position="160"/>
    </location>
</feature>
<reference evidence="3 4" key="1">
    <citation type="submission" date="2019-03" db="EMBL/GenBank/DDBJ databases">
        <title>Draft genome sequences of novel Actinobacteria.</title>
        <authorList>
            <person name="Sahin N."/>
            <person name="Ay H."/>
            <person name="Saygin H."/>
        </authorList>
    </citation>
    <scope>NUCLEOTIDE SEQUENCE [LARGE SCALE GENOMIC DNA]</scope>
    <source>
        <strain evidence="3 4">CH32</strain>
    </source>
</reference>
<dbReference type="EMBL" id="SMKQ01000021">
    <property type="protein sequence ID" value="TDD51337.1"/>
    <property type="molecule type" value="Genomic_DNA"/>
</dbReference>
<evidence type="ECO:0000256" key="2">
    <source>
        <dbReference type="SAM" id="SignalP"/>
    </source>
</evidence>
<dbReference type="AlphaFoldDB" id="A0A4V2YMP8"/>